<evidence type="ECO:0000256" key="5">
    <source>
        <dbReference type="ARBA" id="ARBA00022989"/>
    </source>
</evidence>
<dbReference type="EMBL" id="CP034235">
    <property type="protein sequence ID" value="QGQ97764.1"/>
    <property type="molecule type" value="Genomic_DNA"/>
</dbReference>
<feature type="transmembrane region" description="Helical" evidence="7">
    <location>
        <begin position="110"/>
        <end position="130"/>
    </location>
</feature>
<feature type="transmembrane region" description="Helical" evidence="7">
    <location>
        <begin position="266"/>
        <end position="289"/>
    </location>
</feature>
<keyword evidence="3" id="KW-1003">Cell membrane</keyword>
<feature type="transmembrane region" description="Helical" evidence="7">
    <location>
        <begin position="156"/>
        <end position="180"/>
    </location>
</feature>
<accession>A0A6B8RPM5</accession>
<dbReference type="OrthoDB" id="9804439at2"/>
<keyword evidence="10" id="KW-1185">Reference proteome</keyword>
<evidence type="ECO:0000313" key="9">
    <source>
        <dbReference type="EMBL" id="QGQ97764.1"/>
    </source>
</evidence>
<dbReference type="CDD" id="cd06261">
    <property type="entry name" value="TM_PBP2"/>
    <property type="match status" value="1"/>
</dbReference>
<feature type="transmembrane region" description="Helical" evidence="7">
    <location>
        <begin position="216"/>
        <end position="237"/>
    </location>
</feature>
<organism evidence="9 10">
    <name type="scientific">Paenibacillus psychroresistens</name>
    <dbReference type="NCBI Taxonomy" id="1778678"/>
    <lineage>
        <taxon>Bacteria</taxon>
        <taxon>Bacillati</taxon>
        <taxon>Bacillota</taxon>
        <taxon>Bacilli</taxon>
        <taxon>Bacillales</taxon>
        <taxon>Paenibacillaceae</taxon>
        <taxon>Paenibacillus</taxon>
    </lineage>
</organism>
<protein>
    <submittedName>
        <fullName evidence="9">Sugar ABC transporter permease</fullName>
    </submittedName>
</protein>
<dbReference type="PROSITE" id="PS50928">
    <property type="entry name" value="ABC_TM1"/>
    <property type="match status" value="1"/>
</dbReference>
<dbReference type="InterPro" id="IPR000515">
    <property type="entry name" value="MetI-like"/>
</dbReference>
<dbReference type="GO" id="GO:0055085">
    <property type="term" value="P:transmembrane transport"/>
    <property type="evidence" value="ECO:0007669"/>
    <property type="project" value="InterPro"/>
</dbReference>
<name>A0A6B8RPM5_9BACL</name>
<dbReference type="PANTHER" id="PTHR30193:SF37">
    <property type="entry name" value="INNER MEMBRANE ABC TRANSPORTER PERMEASE PROTEIN YCJO"/>
    <property type="match status" value="1"/>
</dbReference>
<dbReference type="InterPro" id="IPR035906">
    <property type="entry name" value="MetI-like_sf"/>
</dbReference>
<feature type="transmembrane region" description="Helical" evidence="7">
    <location>
        <begin position="75"/>
        <end position="98"/>
    </location>
</feature>
<proteinExistence type="inferred from homology"/>
<keyword evidence="4 7" id="KW-0812">Transmembrane</keyword>
<dbReference type="GO" id="GO:0005886">
    <property type="term" value="C:plasma membrane"/>
    <property type="evidence" value="ECO:0007669"/>
    <property type="project" value="UniProtKB-SubCell"/>
</dbReference>
<evidence type="ECO:0000259" key="8">
    <source>
        <dbReference type="PROSITE" id="PS50928"/>
    </source>
</evidence>
<keyword evidence="5 7" id="KW-1133">Transmembrane helix</keyword>
<evidence type="ECO:0000256" key="4">
    <source>
        <dbReference type="ARBA" id="ARBA00022692"/>
    </source>
</evidence>
<evidence type="ECO:0000256" key="1">
    <source>
        <dbReference type="ARBA" id="ARBA00004651"/>
    </source>
</evidence>
<dbReference type="RefSeq" id="WP_155702865.1">
    <property type="nucleotide sequence ID" value="NZ_CP034235.1"/>
</dbReference>
<evidence type="ECO:0000256" key="2">
    <source>
        <dbReference type="ARBA" id="ARBA00022448"/>
    </source>
</evidence>
<evidence type="ECO:0000256" key="6">
    <source>
        <dbReference type="ARBA" id="ARBA00023136"/>
    </source>
</evidence>
<dbReference type="InterPro" id="IPR051393">
    <property type="entry name" value="ABC_transporter_permease"/>
</dbReference>
<dbReference type="Pfam" id="PF00528">
    <property type="entry name" value="BPD_transp_1"/>
    <property type="match status" value="1"/>
</dbReference>
<evidence type="ECO:0000256" key="7">
    <source>
        <dbReference type="RuleBase" id="RU363032"/>
    </source>
</evidence>
<evidence type="ECO:0000313" key="10">
    <source>
        <dbReference type="Proteomes" id="UP000426246"/>
    </source>
</evidence>
<comment type="similarity">
    <text evidence="7">Belongs to the binding-protein-dependent transport system permease family.</text>
</comment>
<reference evidence="10" key="1">
    <citation type="submission" date="2018-11" db="EMBL/GenBank/DDBJ databases">
        <title>Complete genome sequence of Paenibacillus sp. ML311-T8.</title>
        <authorList>
            <person name="Nam Y.-D."/>
            <person name="Kang J."/>
            <person name="Chung W.-H."/>
            <person name="Park Y.S."/>
        </authorList>
    </citation>
    <scope>NUCLEOTIDE SEQUENCE [LARGE SCALE GENOMIC DNA]</scope>
    <source>
        <strain evidence="10">ML311-T8</strain>
    </source>
</reference>
<sequence length="296" mass="32610">MAFKGGYTKFFAILMVVPALVLYSLFVLIPSIGNVLLSFTDFTGNPNLPMKWLGLYNYKRAFNIDMEKIGNSIKVTIIFALSVTIIQNILAVLLAVLVNIKLRFSTFYRSVIFLPNVLGVVVIGLIWTLVLDPYSGPVNSLLHRFNLDSALLGDPMLALGLVIFITIWANVGYAMLIYLAGLQSIPSDLYEASRIDGANTVQTFLRITLPLLRSSITINVLISLIGTLGSYDLIYVLTSGGPDGSTMTMGMFIIKNLLGGGGKQGYVSALSIIQFLIVFIVIMISQYFLRRKEEEL</sequence>
<gene>
    <name evidence="9" type="ORF">EHS13_24180</name>
</gene>
<evidence type="ECO:0000256" key="3">
    <source>
        <dbReference type="ARBA" id="ARBA00022475"/>
    </source>
</evidence>
<feature type="domain" description="ABC transmembrane type-1" evidence="8">
    <location>
        <begin position="73"/>
        <end position="285"/>
    </location>
</feature>
<comment type="subcellular location">
    <subcellularLocation>
        <location evidence="1 7">Cell membrane</location>
        <topology evidence="1 7">Multi-pass membrane protein</topology>
    </subcellularLocation>
</comment>
<dbReference type="KEGG" id="ppsc:EHS13_24180"/>
<feature type="transmembrane region" description="Helical" evidence="7">
    <location>
        <begin position="12"/>
        <end position="32"/>
    </location>
</feature>
<dbReference type="Proteomes" id="UP000426246">
    <property type="component" value="Chromosome"/>
</dbReference>
<dbReference type="SUPFAM" id="SSF161098">
    <property type="entry name" value="MetI-like"/>
    <property type="match status" value="1"/>
</dbReference>
<dbReference type="Gene3D" id="1.10.3720.10">
    <property type="entry name" value="MetI-like"/>
    <property type="match status" value="1"/>
</dbReference>
<dbReference type="AlphaFoldDB" id="A0A6B8RPM5"/>
<keyword evidence="6 7" id="KW-0472">Membrane</keyword>
<dbReference type="PANTHER" id="PTHR30193">
    <property type="entry name" value="ABC TRANSPORTER PERMEASE PROTEIN"/>
    <property type="match status" value="1"/>
</dbReference>
<keyword evidence="2 7" id="KW-0813">Transport</keyword>